<evidence type="ECO:0000313" key="2">
    <source>
        <dbReference type="EMBL" id="CAA0820300.1"/>
    </source>
</evidence>
<gene>
    <name evidence="2" type="ORF">SHERM_01538</name>
</gene>
<accession>A0A9N7N4H6</accession>
<proteinExistence type="predicted"/>
<dbReference type="Proteomes" id="UP001153555">
    <property type="component" value="Unassembled WGS sequence"/>
</dbReference>
<reference evidence="2" key="1">
    <citation type="submission" date="2019-12" db="EMBL/GenBank/DDBJ databases">
        <authorList>
            <person name="Scholes J."/>
        </authorList>
    </citation>
    <scope>NUCLEOTIDE SEQUENCE</scope>
</reference>
<evidence type="ECO:0000313" key="3">
    <source>
        <dbReference type="Proteomes" id="UP001153555"/>
    </source>
</evidence>
<sequence>MEYSAHGCMASQEPSSHRTPGYLESQKNYNQANSVRHSHLFDNILVQPTWSMNSFPQDIPRNFGVSTSNPSVWNNNFTGNITDAEMDTTSVNVDEWLKLSDHDSP</sequence>
<dbReference type="AlphaFoldDB" id="A0A9N7N4H6"/>
<organism evidence="2 3">
    <name type="scientific">Striga hermonthica</name>
    <name type="common">Purple witchweed</name>
    <name type="synonym">Buchnera hermonthica</name>
    <dbReference type="NCBI Taxonomy" id="68872"/>
    <lineage>
        <taxon>Eukaryota</taxon>
        <taxon>Viridiplantae</taxon>
        <taxon>Streptophyta</taxon>
        <taxon>Embryophyta</taxon>
        <taxon>Tracheophyta</taxon>
        <taxon>Spermatophyta</taxon>
        <taxon>Magnoliopsida</taxon>
        <taxon>eudicotyledons</taxon>
        <taxon>Gunneridae</taxon>
        <taxon>Pentapetalae</taxon>
        <taxon>asterids</taxon>
        <taxon>lamiids</taxon>
        <taxon>Lamiales</taxon>
        <taxon>Orobanchaceae</taxon>
        <taxon>Buchnereae</taxon>
        <taxon>Striga</taxon>
    </lineage>
</organism>
<name>A0A9N7N4H6_STRHE</name>
<protein>
    <submittedName>
        <fullName evidence="2">Uncharacterized protein</fullName>
    </submittedName>
</protein>
<dbReference type="OrthoDB" id="910650at2759"/>
<feature type="region of interest" description="Disordered" evidence="1">
    <location>
        <begin position="1"/>
        <end position="24"/>
    </location>
</feature>
<keyword evidence="3" id="KW-1185">Reference proteome</keyword>
<comment type="caution">
    <text evidence="2">The sequence shown here is derived from an EMBL/GenBank/DDBJ whole genome shotgun (WGS) entry which is preliminary data.</text>
</comment>
<dbReference type="EMBL" id="CACSLK010020336">
    <property type="protein sequence ID" value="CAA0820300.1"/>
    <property type="molecule type" value="Genomic_DNA"/>
</dbReference>
<evidence type="ECO:0000256" key="1">
    <source>
        <dbReference type="SAM" id="MobiDB-lite"/>
    </source>
</evidence>